<evidence type="ECO:0000256" key="3">
    <source>
        <dbReference type="ARBA" id="ARBA00023163"/>
    </source>
</evidence>
<sequence>MRIIKMPDAPLSLETCSYIPNAHRAVSFPGPCLPPGYRFHPTDEELVAYYLANKVADQKFTVPVVPDIDINKYEPWELPEKARIGEKEWYFFSMKDRKYPTGLRTNRATACGYWKATGKDREVFSSFHDGAGPYLVGMKKTLVGTKKTLVFYSGRAPKGEKTNWIMHEYRLDGEFSLLDPSKAAYKDKWVVCRIFRKHHIGKKTLSRSSSHEMQPDLSDVELRPDYSSASELGADPDKPSQSESVTRTTESLANVEVQMTKLSRMCTDTSDLGSRTGGIVSTLQDRYENFTASNIPFGLYAVGTSKQESFSGIMTLAHAMQLVSNGEGMMTNSYRLNHFGQAN</sequence>
<dbReference type="AlphaFoldDB" id="A0A8T2UKZ4"/>
<evidence type="ECO:0000313" key="7">
    <source>
        <dbReference type="EMBL" id="KAH7434536.1"/>
    </source>
</evidence>
<dbReference type="Pfam" id="PF02365">
    <property type="entry name" value="NAM"/>
    <property type="match status" value="1"/>
</dbReference>
<dbReference type="FunFam" id="2.170.150.80:FF:000006">
    <property type="entry name" value="NAC domain-containing protein 100-like"/>
    <property type="match status" value="1"/>
</dbReference>
<reference evidence="7" key="1">
    <citation type="submission" date="2021-08" db="EMBL/GenBank/DDBJ databases">
        <title>WGS assembly of Ceratopteris richardii.</title>
        <authorList>
            <person name="Marchant D.B."/>
            <person name="Chen G."/>
            <person name="Jenkins J."/>
            <person name="Shu S."/>
            <person name="Leebens-Mack J."/>
            <person name="Grimwood J."/>
            <person name="Schmutz J."/>
            <person name="Soltis P."/>
            <person name="Soltis D."/>
            <person name="Chen Z.-H."/>
        </authorList>
    </citation>
    <scope>NUCLEOTIDE SEQUENCE</scope>
    <source>
        <strain evidence="7">Whitten #5841</strain>
        <tissue evidence="7">Leaf</tissue>
    </source>
</reference>
<evidence type="ECO:0000256" key="5">
    <source>
        <dbReference type="SAM" id="MobiDB-lite"/>
    </source>
</evidence>
<dbReference type="InterPro" id="IPR003441">
    <property type="entry name" value="NAC-dom"/>
</dbReference>
<evidence type="ECO:0000256" key="2">
    <source>
        <dbReference type="ARBA" id="ARBA00023125"/>
    </source>
</evidence>
<dbReference type="PROSITE" id="PS51005">
    <property type="entry name" value="NAC"/>
    <property type="match status" value="1"/>
</dbReference>
<dbReference type="EMBL" id="CM035411">
    <property type="protein sequence ID" value="KAH7434536.1"/>
    <property type="molecule type" value="Genomic_DNA"/>
</dbReference>
<dbReference type="PANTHER" id="PTHR31744:SF92">
    <property type="entry name" value="NAC DOMAIN-CONTAINING PROTEIN 87"/>
    <property type="match status" value="1"/>
</dbReference>
<accession>A0A8T2UKZ4</accession>
<dbReference type="SUPFAM" id="SSF101941">
    <property type="entry name" value="NAC domain"/>
    <property type="match status" value="1"/>
</dbReference>
<feature type="domain" description="NAC" evidence="6">
    <location>
        <begin position="33"/>
        <end position="197"/>
    </location>
</feature>
<dbReference type="Gene3D" id="2.170.150.80">
    <property type="entry name" value="NAC domain"/>
    <property type="match status" value="1"/>
</dbReference>
<dbReference type="GO" id="GO:0005634">
    <property type="term" value="C:nucleus"/>
    <property type="evidence" value="ECO:0007669"/>
    <property type="project" value="UniProtKB-ARBA"/>
</dbReference>
<dbReference type="InterPro" id="IPR036093">
    <property type="entry name" value="NAC_dom_sf"/>
</dbReference>
<dbReference type="PANTHER" id="PTHR31744">
    <property type="entry name" value="PROTEIN CUP-SHAPED COTYLEDON 2-RELATED"/>
    <property type="match status" value="1"/>
</dbReference>
<organism evidence="7 8">
    <name type="scientific">Ceratopteris richardii</name>
    <name type="common">Triangle waterfern</name>
    <dbReference type="NCBI Taxonomy" id="49495"/>
    <lineage>
        <taxon>Eukaryota</taxon>
        <taxon>Viridiplantae</taxon>
        <taxon>Streptophyta</taxon>
        <taxon>Embryophyta</taxon>
        <taxon>Tracheophyta</taxon>
        <taxon>Polypodiopsida</taxon>
        <taxon>Polypodiidae</taxon>
        <taxon>Polypodiales</taxon>
        <taxon>Pteridineae</taxon>
        <taxon>Pteridaceae</taxon>
        <taxon>Parkerioideae</taxon>
        <taxon>Ceratopteris</taxon>
    </lineage>
</organism>
<keyword evidence="3" id="KW-0804">Transcription</keyword>
<dbReference type="GO" id="GO:0003677">
    <property type="term" value="F:DNA binding"/>
    <property type="evidence" value="ECO:0007669"/>
    <property type="project" value="UniProtKB-KW"/>
</dbReference>
<dbReference type="OrthoDB" id="1424968at2759"/>
<evidence type="ECO:0000256" key="4">
    <source>
        <dbReference type="ARBA" id="ARBA00023242"/>
    </source>
</evidence>
<evidence type="ECO:0000259" key="6">
    <source>
        <dbReference type="PROSITE" id="PS51005"/>
    </source>
</evidence>
<evidence type="ECO:0000313" key="8">
    <source>
        <dbReference type="Proteomes" id="UP000825935"/>
    </source>
</evidence>
<comment type="caution">
    <text evidence="7">The sequence shown here is derived from an EMBL/GenBank/DDBJ whole genome shotgun (WGS) entry which is preliminary data.</text>
</comment>
<keyword evidence="1" id="KW-0805">Transcription regulation</keyword>
<protein>
    <recommendedName>
        <fullName evidence="6">NAC domain-containing protein</fullName>
    </recommendedName>
</protein>
<keyword evidence="2" id="KW-0238">DNA-binding</keyword>
<name>A0A8T2UKZ4_CERRI</name>
<keyword evidence="4" id="KW-0539">Nucleus</keyword>
<feature type="region of interest" description="Disordered" evidence="5">
    <location>
        <begin position="227"/>
        <end position="250"/>
    </location>
</feature>
<gene>
    <name evidence="7" type="ORF">KP509_06G022100</name>
</gene>
<feature type="compositionally biased region" description="Polar residues" evidence="5">
    <location>
        <begin position="241"/>
        <end position="250"/>
    </location>
</feature>
<dbReference type="GO" id="GO:0006355">
    <property type="term" value="P:regulation of DNA-templated transcription"/>
    <property type="evidence" value="ECO:0007669"/>
    <property type="project" value="InterPro"/>
</dbReference>
<dbReference type="OMA" id="NDHINNG"/>
<dbReference type="Proteomes" id="UP000825935">
    <property type="component" value="Chromosome 6"/>
</dbReference>
<proteinExistence type="predicted"/>
<keyword evidence="8" id="KW-1185">Reference proteome</keyword>
<evidence type="ECO:0000256" key="1">
    <source>
        <dbReference type="ARBA" id="ARBA00023015"/>
    </source>
</evidence>